<proteinExistence type="predicted"/>
<dbReference type="EMBL" id="BNBF01000005">
    <property type="protein sequence ID" value="GHG43635.1"/>
    <property type="molecule type" value="Genomic_DNA"/>
</dbReference>
<dbReference type="RefSeq" id="WP_189980396.1">
    <property type="nucleotide sequence ID" value="NZ_BNBF01000005.1"/>
</dbReference>
<organism evidence="2 3">
    <name type="scientific">Streptomyces capoamus</name>
    <dbReference type="NCBI Taxonomy" id="68183"/>
    <lineage>
        <taxon>Bacteria</taxon>
        <taxon>Bacillati</taxon>
        <taxon>Actinomycetota</taxon>
        <taxon>Actinomycetes</taxon>
        <taxon>Kitasatosporales</taxon>
        <taxon>Streptomycetaceae</taxon>
        <taxon>Streptomyces</taxon>
    </lineage>
</organism>
<gene>
    <name evidence="2" type="ORF">GCM10018980_20570</name>
</gene>
<comment type="caution">
    <text evidence="2">The sequence shown here is derived from an EMBL/GenBank/DDBJ whole genome shotgun (WGS) entry which is preliminary data.</text>
</comment>
<evidence type="ECO:0008006" key="4">
    <source>
        <dbReference type="Google" id="ProtNLM"/>
    </source>
</evidence>
<protein>
    <recommendedName>
        <fullName evidence="4">AG1 protein</fullName>
    </recommendedName>
</protein>
<evidence type="ECO:0000313" key="3">
    <source>
        <dbReference type="Proteomes" id="UP000619355"/>
    </source>
</evidence>
<evidence type="ECO:0000256" key="1">
    <source>
        <dbReference type="SAM" id="MobiDB-lite"/>
    </source>
</evidence>
<evidence type="ECO:0000313" key="2">
    <source>
        <dbReference type="EMBL" id="GHG43635.1"/>
    </source>
</evidence>
<feature type="compositionally biased region" description="Basic and acidic residues" evidence="1">
    <location>
        <begin position="10"/>
        <end position="27"/>
    </location>
</feature>
<feature type="region of interest" description="Disordered" evidence="1">
    <location>
        <begin position="10"/>
        <end position="37"/>
    </location>
</feature>
<sequence>MAWDEWEQLKARAAGQRETRTRIDHVPPDGGGGGGGADLVVRQDDLGEVGREANVLYDDVKGQADIAAAGSGNGSTGSTMQAAAALKSHGFQTGSALETTVAMWTSQVEAVLQACAHISDHLDFTRKRHAEDDAKIGAVLRGRDGSATSVSQLDEYFK</sequence>
<dbReference type="AlphaFoldDB" id="A0A919EUE2"/>
<keyword evidence="3" id="KW-1185">Reference proteome</keyword>
<reference evidence="3" key="1">
    <citation type="journal article" date="2019" name="Int. J. Syst. Evol. Microbiol.">
        <title>The Global Catalogue of Microorganisms (GCM) 10K type strain sequencing project: providing services to taxonomists for standard genome sequencing and annotation.</title>
        <authorList>
            <consortium name="The Broad Institute Genomics Platform"/>
            <consortium name="The Broad Institute Genome Sequencing Center for Infectious Disease"/>
            <person name="Wu L."/>
            <person name="Ma J."/>
        </authorList>
    </citation>
    <scope>NUCLEOTIDE SEQUENCE [LARGE SCALE GENOMIC DNA]</scope>
    <source>
        <strain evidence="3">JCM 4253</strain>
    </source>
</reference>
<name>A0A919EUE2_9ACTN</name>
<dbReference type="Proteomes" id="UP000619355">
    <property type="component" value="Unassembled WGS sequence"/>
</dbReference>
<accession>A0A919EUE2</accession>